<accession>A0A8H7MIB9</accession>
<dbReference type="PANTHER" id="PTHR47939:SF13">
    <property type="entry name" value="OS03G0201400 PROTEIN"/>
    <property type="match status" value="1"/>
</dbReference>
<keyword evidence="4" id="KW-1185">Reference proteome</keyword>
<proteinExistence type="predicted"/>
<name>A0A8H7MIB9_9PLEO</name>
<feature type="compositionally biased region" description="Basic and acidic residues" evidence="2">
    <location>
        <begin position="663"/>
        <end position="674"/>
    </location>
</feature>
<evidence type="ECO:0000256" key="1">
    <source>
        <dbReference type="ARBA" id="ARBA00022737"/>
    </source>
</evidence>
<evidence type="ECO:0000313" key="4">
    <source>
        <dbReference type="Proteomes" id="UP000651452"/>
    </source>
</evidence>
<evidence type="ECO:0000313" key="3">
    <source>
        <dbReference type="EMBL" id="KAF9696038.1"/>
    </source>
</evidence>
<keyword evidence="1" id="KW-0677">Repeat</keyword>
<dbReference type="AlphaFoldDB" id="A0A8H7MIB9"/>
<dbReference type="OrthoDB" id="185373at2759"/>
<feature type="region of interest" description="Disordered" evidence="2">
    <location>
        <begin position="663"/>
        <end position="694"/>
    </location>
</feature>
<gene>
    <name evidence="3" type="ORF">EKO04_006176</name>
</gene>
<dbReference type="InterPro" id="IPR011990">
    <property type="entry name" value="TPR-like_helical_dom_sf"/>
</dbReference>
<dbReference type="EMBL" id="RZGK01000010">
    <property type="protein sequence ID" value="KAF9696038.1"/>
    <property type="molecule type" value="Genomic_DNA"/>
</dbReference>
<protein>
    <submittedName>
        <fullName evidence="3">Uncharacterized protein</fullName>
    </submittedName>
</protein>
<dbReference type="Proteomes" id="UP000651452">
    <property type="component" value="Unassembled WGS sequence"/>
</dbReference>
<evidence type="ECO:0000256" key="2">
    <source>
        <dbReference type="SAM" id="MobiDB-lite"/>
    </source>
</evidence>
<organism evidence="3 4">
    <name type="scientific">Ascochyta lentis</name>
    <dbReference type="NCBI Taxonomy" id="205686"/>
    <lineage>
        <taxon>Eukaryota</taxon>
        <taxon>Fungi</taxon>
        <taxon>Dikarya</taxon>
        <taxon>Ascomycota</taxon>
        <taxon>Pezizomycotina</taxon>
        <taxon>Dothideomycetes</taxon>
        <taxon>Pleosporomycetidae</taxon>
        <taxon>Pleosporales</taxon>
        <taxon>Pleosporineae</taxon>
        <taxon>Didymellaceae</taxon>
        <taxon>Ascochyta</taxon>
    </lineage>
</organism>
<sequence>MLPLWSRAAQTPGSCRCLSCASRAVYKGSGSASRSRSRSRRQLLPGPTWLPRAYPFVLAAGIALDARARQSGRLWEEAIESLKDALERPLVRPLKSRGQTNMEHESIEHVPLEALPSDLDWGRFTQLAGMDLADDQRLLHRMHSRAYDDPHGAWDELRWDSRFPGMQQLQWPANTGHRVKPYNLPPQSLWAPDMVRLAAMRRRHTWKKLTMQELCTAALIHSLMRRVRVPWQPRAALSPQIERVARFDDTQAHTARKEILAKIVRLHLVPVDAIVDEDLKAHIYPDQPAIPRYHQDADGDFYHVTQRLNGGLKELLHHESRDRKADKDAASSLAKICHNLFVSSAPPDVQTFNILIAGFKRWRRPEMVDDTILAFHASKIRPNEITLRYILGHYISERRPDGFSRFVAWMRGVSDSLMLADPEITINEASQNRLVRVNEKKIYQKVHPTPMVFGALIGGVMKFGGFDRALDVYYEMKADGWGLDMAGLTRLLGDCIRRADWQGGVYVWDEINSIKHMAMPKDMAKAYEFMLSLCSVTGNTSAFNQVLKEVADKGFDPKAIISGALRTTRWAQAKISNLAPAWAADNLLIAVSSFVKDLKEAGPGATPEFSIDELMYGQPMIEGEDDMPIDNLSDWDNSIPTEISDQRPTDANETWASWVEAEFGERPKDPDAHDWLAATTSKPGEKEPAPTASKQVWESWLEAEFGQKPKDPEP</sequence>
<dbReference type="InterPro" id="IPR050667">
    <property type="entry name" value="PPR-containing_protein"/>
</dbReference>
<comment type="caution">
    <text evidence="3">The sequence shown here is derived from an EMBL/GenBank/DDBJ whole genome shotgun (WGS) entry which is preliminary data.</text>
</comment>
<dbReference type="PANTHER" id="PTHR47939">
    <property type="entry name" value="MEMBRANE-ASSOCIATED SALT-INDUCIBLE PROTEIN-LIKE"/>
    <property type="match status" value="1"/>
</dbReference>
<reference evidence="3" key="1">
    <citation type="submission" date="2018-12" db="EMBL/GenBank/DDBJ databases">
        <authorList>
            <person name="Syme R.A."/>
            <person name="Farfan-Caceres L."/>
            <person name="Lichtenzveig J."/>
        </authorList>
    </citation>
    <scope>NUCLEOTIDE SEQUENCE</scope>
    <source>
        <strain evidence="3">Al4</strain>
    </source>
</reference>
<reference evidence="3" key="2">
    <citation type="submission" date="2020-09" db="EMBL/GenBank/DDBJ databases">
        <title>Reference genome assembly for Australian Ascochyta lentis isolate Al4.</title>
        <authorList>
            <person name="Lee R.C."/>
            <person name="Farfan-Caceres L.M."/>
            <person name="Debler J.W."/>
            <person name="Williams A.H."/>
            <person name="Henares B.M."/>
        </authorList>
    </citation>
    <scope>NUCLEOTIDE SEQUENCE</scope>
    <source>
        <strain evidence="3">Al4</strain>
    </source>
</reference>
<dbReference type="Gene3D" id="1.25.40.10">
    <property type="entry name" value="Tetratricopeptide repeat domain"/>
    <property type="match status" value="1"/>
</dbReference>